<dbReference type="SUPFAM" id="SSF51905">
    <property type="entry name" value="FAD/NAD(P)-binding domain"/>
    <property type="match status" value="1"/>
</dbReference>
<keyword evidence="4" id="KW-1185">Reference proteome</keyword>
<comment type="similarity">
    <text evidence="1">Belongs to the FAD-binding monooxygenase family.</text>
</comment>
<protein>
    <submittedName>
        <fullName evidence="3">Sterigmatocystin biosynthesis monooxygenase stcW</fullName>
    </submittedName>
</protein>
<evidence type="ECO:0000256" key="1">
    <source>
        <dbReference type="ARBA" id="ARBA00010139"/>
    </source>
</evidence>
<evidence type="ECO:0000313" key="3">
    <source>
        <dbReference type="EMBL" id="KAF3063166.1"/>
    </source>
</evidence>
<dbReference type="InterPro" id="IPR036188">
    <property type="entry name" value="FAD/NAD-bd_sf"/>
</dbReference>
<dbReference type="AlphaFoldDB" id="A0A9P4X999"/>
<keyword evidence="3" id="KW-0560">Oxidoreductase</keyword>
<accession>A0A9P4X999</accession>
<keyword evidence="3" id="KW-0503">Monooxygenase</keyword>
<dbReference type="EMBL" id="QLNT01000019">
    <property type="protein sequence ID" value="KAF3063166.1"/>
    <property type="molecule type" value="Genomic_DNA"/>
</dbReference>
<dbReference type="PANTHER" id="PTHR42877">
    <property type="entry name" value="L-ORNITHINE N(5)-MONOOXYGENASE-RELATED"/>
    <property type="match status" value="1"/>
</dbReference>
<dbReference type="Pfam" id="PF13450">
    <property type="entry name" value="NAD_binding_8"/>
    <property type="match status" value="1"/>
</dbReference>
<dbReference type="Gene3D" id="3.50.50.60">
    <property type="entry name" value="FAD/NAD(P)-binding domain"/>
    <property type="match status" value="2"/>
</dbReference>
<organism evidence="3 4">
    <name type="scientific">Trichoderma lentiforme</name>
    <dbReference type="NCBI Taxonomy" id="1567552"/>
    <lineage>
        <taxon>Eukaryota</taxon>
        <taxon>Fungi</taxon>
        <taxon>Dikarya</taxon>
        <taxon>Ascomycota</taxon>
        <taxon>Pezizomycotina</taxon>
        <taxon>Sordariomycetes</taxon>
        <taxon>Hypocreomycetidae</taxon>
        <taxon>Hypocreales</taxon>
        <taxon>Hypocreaceae</taxon>
        <taxon>Trichoderma</taxon>
    </lineage>
</organism>
<comment type="caution">
    <text evidence="3">The sequence shown here is derived from an EMBL/GenBank/DDBJ whole genome shotgun (WGS) entry which is preliminary data.</text>
</comment>
<evidence type="ECO:0000256" key="2">
    <source>
        <dbReference type="SAM" id="MobiDB-lite"/>
    </source>
</evidence>
<feature type="region of interest" description="Disordered" evidence="2">
    <location>
        <begin position="1"/>
        <end position="30"/>
    </location>
</feature>
<dbReference type="Proteomes" id="UP000801864">
    <property type="component" value="Unassembled WGS sequence"/>
</dbReference>
<name>A0A9P4X999_9HYPO</name>
<gene>
    <name evidence="3" type="ORF">CFAM422_010109</name>
</gene>
<dbReference type="GO" id="GO:0004497">
    <property type="term" value="F:monooxygenase activity"/>
    <property type="evidence" value="ECO:0007669"/>
    <property type="project" value="UniProtKB-KW"/>
</dbReference>
<evidence type="ECO:0000313" key="4">
    <source>
        <dbReference type="Proteomes" id="UP000801864"/>
    </source>
</evidence>
<sequence>MTKQTDHPAGIHQVLPSIDGASAGTGHRSRNSDAYEVLDITLNDPKNRPLKAITIGAGISGIMMAYKIQEMCMNVEHIIYEKNDSIGGTWFENRYPGCDIPAHGYTYPWAPNSEWPKFLSTAEDVMAYLNRVVDTVGLRKYVKLNSHVAECLWDEDRGKWKVRIQQVEPKSDMSDAGPYKVLSEYWDEADILFHATGLFSRWDLPTIPGLDKFRGRVIHTAGWPNGYEKEQWKDENVVVIGSGASSVQTVPSMQPYVKHMTVFVRTPVWFVQIMDNFGNNHEYSEEQREEFRKNPEKLFAHVKGIEDHFNATYDYNILNTPEQLGAVQEVSARMKEHIKDSRLLQGYLPNFPVGCRRVTPGDPYMKAVQQPNVDVRFTGVVSATEDGVTGADGVHIKCDTIICATGFDMTYRPRFPVIGKNGVDLREKWKDAPQAYFGMQCPDMPNWITFFGPNWPVAAGSVHGSIDAAGDYAVKCIQKMQSDLIKSFVPKQHCADEFNEHTQTWAKKMIWSAGCRSGYKDNETGTLRVVYAGSTMHFRTLIQNPRWEDMDIQYLDARRHYVQTKEARQLDIDPSPYYNMGRIDKRFLPKIEIAQKTNNRDLVDKNLQST</sequence>
<dbReference type="InterPro" id="IPR051209">
    <property type="entry name" value="FAD-bind_Monooxygenase_sf"/>
</dbReference>
<reference evidence="3 4" key="1">
    <citation type="submission" date="2018-06" db="EMBL/GenBank/DDBJ databases">
        <title>Genome analysis of cellulolytic fungus Trichoderma lentiforme CFAM-422.</title>
        <authorList>
            <person name="Steindorff A.S."/>
            <person name="Formighieri E.F."/>
            <person name="Midorikawa G.E.O."/>
            <person name="Tamietti M.S."/>
            <person name="Ramos E.Z."/>
            <person name="Silva A.S."/>
            <person name="Bon E.P.S."/>
            <person name="Mendes T.D."/>
            <person name="Damaso M.C.T."/>
            <person name="Favaro L.C.L."/>
        </authorList>
    </citation>
    <scope>NUCLEOTIDE SEQUENCE [LARGE SCALE GENOMIC DNA]</scope>
    <source>
        <strain evidence="3 4">CFAM-422</strain>
    </source>
</reference>
<proteinExistence type="inferred from homology"/>
<dbReference type="PANTHER" id="PTHR42877:SF1">
    <property type="entry name" value="FAD-BINDING MONOOXYGENASE STCW"/>
    <property type="match status" value="1"/>
</dbReference>